<evidence type="ECO:0000259" key="12">
    <source>
        <dbReference type="Pfam" id="PF02558"/>
    </source>
</evidence>
<dbReference type="Pfam" id="PF02558">
    <property type="entry name" value="ApbA"/>
    <property type="match status" value="1"/>
</dbReference>
<keyword evidence="8 11" id="KW-0560">Oxidoreductase</keyword>
<dbReference type="PANTHER" id="PTHR43765:SF2">
    <property type="entry name" value="2-DEHYDROPANTOATE 2-REDUCTASE"/>
    <property type="match status" value="1"/>
</dbReference>
<evidence type="ECO:0000256" key="2">
    <source>
        <dbReference type="ARBA" id="ARBA00004994"/>
    </source>
</evidence>
<dbReference type="Gene3D" id="3.40.50.720">
    <property type="entry name" value="NAD(P)-binding Rossmann-like Domain"/>
    <property type="match status" value="1"/>
</dbReference>
<evidence type="ECO:0000256" key="3">
    <source>
        <dbReference type="ARBA" id="ARBA00007870"/>
    </source>
</evidence>
<dbReference type="Proteomes" id="UP001164726">
    <property type="component" value="Chromosome"/>
</dbReference>
<evidence type="ECO:0000256" key="4">
    <source>
        <dbReference type="ARBA" id="ARBA00013014"/>
    </source>
</evidence>
<dbReference type="InterPro" id="IPR008927">
    <property type="entry name" value="6-PGluconate_DH-like_C_sf"/>
</dbReference>
<dbReference type="Gene3D" id="1.10.1040.10">
    <property type="entry name" value="N-(1-d-carboxylethyl)-l-norvaline Dehydrogenase, domain 2"/>
    <property type="match status" value="1"/>
</dbReference>
<dbReference type="InterPro" id="IPR013752">
    <property type="entry name" value="KPA_reductase"/>
</dbReference>
<comment type="catalytic activity">
    <reaction evidence="10 11">
        <text>(R)-pantoate + NADP(+) = 2-dehydropantoate + NADPH + H(+)</text>
        <dbReference type="Rhea" id="RHEA:16233"/>
        <dbReference type="ChEBI" id="CHEBI:11561"/>
        <dbReference type="ChEBI" id="CHEBI:15378"/>
        <dbReference type="ChEBI" id="CHEBI:15980"/>
        <dbReference type="ChEBI" id="CHEBI:57783"/>
        <dbReference type="ChEBI" id="CHEBI:58349"/>
        <dbReference type="EC" id="1.1.1.169"/>
    </reaction>
</comment>
<dbReference type="EMBL" id="CP106877">
    <property type="protein sequence ID" value="WAA13694.1"/>
    <property type="molecule type" value="Genomic_DNA"/>
</dbReference>
<evidence type="ECO:0000256" key="11">
    <source>
        <dbReference type="RuleBase" id="RU362068"/>
    </source>
</evidence>
<evidence type="ECO:0000313" key="14">
    <source>
        <dbReference type="EMBL" id="WAA13694.1"/>
    </source>
</evidence>
<dbReference type="SUPFAM" id="SSF48179">
    <property type="entry name" value="6-phosphogluconate dehydrogenase C-terminal domain-like"/>
    <property type="match status" value="1"/>
</dbReference>
<keyword evidence="7 11" id="KW-0521">NADP</keyword>
<evidence type="ECO:0000256" key="1">
    <source>
        <dbReference type="ARBA" id="ARBA00002919"/>
    </source>
</evidence>
<dbReference type="GO" id="GO:0015940">
    <property type="term" value="P:pantothenate biosynthetic process"/>
    <property type="evidence" value="ECO:0007669"/>
    <property type="project" value="UniProtKB-KW"/>
</dbReference>
<accession>A0A9E8S000</accession>
<dbReference type="GO" id="GO:0050661">
    <property type="term" value="F:NADP binding"/>
    <property type="evidence" value="ECO:0007669"/>
    <property type="project" value="TreeGrafter"/>
</dbReference>
<organism evidence="14 15">
    <name type="scientific">Fervidibacillus halotolerans</name>
    <dbReference type="NCBI Taxonomy" id="2980027"/>
    <lineage>
        <taxon>Bacteria</taxon>
        <taxon>Bacillati</taxon>
        <taxon>Bacillota</taxon>
        <taxon>Bacilli</taxon>
        <taxon>Bacillales</taxon>
        <taxon>Bacillaceae</taxon>
        <taxon>Fervidibacillus</taxon>
    </lineage>
</organism>
<dbReference type="GO" id="GO:0005737">
    <property type="term" value="C:cytoplasm"/>
    <property type="evidence" value="ECO:0007669"/>
    <property type="project" value="TreeGrafter"/>
</dbReference>
<dbReference type="KEGG" id="fhl:OE105_06225"/>
<feature type="domain" description="Ketopantoate reductase N-terminal" evidence="12">
    <location>
        <begin position="3"/>
        <end position="147"/>
    </location>
</feature>
<evidence type="ECO:0000256" key="9">
    <source>
        <dbReference type="ARBA" id="ARBA00032024"/>
    </source>
</evidence>
<dbReference type="GO" id="GO:0008677">
    <property type="term" value="F:2-dehydropantoate 2-reductase activity"/>
    <property type="evidence" value="ECO:0007669"/>
    <property type="project" value="UniProtKB-EC"/>
</dbReference>
<dbReference type="NCBIfam" id="NF005093">
    <property type="entry name" value="PRK06522.2-4"/>
    <property type="match status" value="1"/>
</dbReference>
<dbReference type="SUPFAM" id="SSF51735">
    <property type="entry name" value="NAD(P)-binding Rossmann-fold domains"/>
    <property type="match status" value="1"/>
</dbReference>
<evidence type="ECO:0000313" key="15">
    <source>
        <dbReference type="Proteomes" id="UP001164726"/>
    </source>
</evidence>
<feature type="domain" description="Ketopantoate reductase C-terminal" evidence="13">
    <location>
        <begin position="174"/>
        <end position="293"/>
    </location>
</feature>
<dbReference type="Pfam" id="PF08546">
    <property type="entry name" value="ApbA_C"/>
    <property type="match status" value="1"/>
</dbReference>
<dbReference type="InterPro" id="IPR003710">
    <property type="entry name" value="ApbA"/>
</dbReference>
<keyword evidence="6 11" id="KW-0566">Pantothenate biosynthesis</keyword>
<proteinExistence type="inferred from homology"/>
<dbReference type="NCBIfam" id="TIGR00745">
    <property type="entry name" value="apbA_panE"/>
    <property type="match status" value="1"/>
</dbReference>
<evidence type="ECO:0000256" key="5">
    <source>
        <dbReference type="ARBA" id="ARBA00019465"/>
    </source>
</evidence>
<dbReference type="EC" id="1.1.1.169" evidence="4 11"/>
<evidence type="ECO:0000256" key="6">
    <source>
        <dbReference type="ARBA" id="ARBA00022655"/>
    </source>
</evidence>
<evidence type="ECO:0000256" key="8">
    <source>
        <dbReference type="ARBA" id="ARBA00023002"/>
    </source>
</evidence>
<reference evidence="14" key="1">
    <citation type="submission" date="2022-09" db="EMBL/GenBank/DDBJ databases">
        <title>Complete Genomes of Fervidibacillus albus and Fervidibacillus halotolerans isolated from tidal flat sediments.</title>
        <authorList>
            <person name="Kwon K.K."/>
            <person name="Yang S.-H."/>
            <person name="Park M.J."/>
            <person name="Oh H.-M."/>
        </authorList>
    </citation>
    <scope>NUCLEOTIDE SEQUENCE</scope>
    <source>
        <strain evidence="14">MEBiC13594</strain>
    </source>
</reference>
<evidence type="ECO:0000256" key="7">
    <source>
        <dbReference type="ARBA" id="ARBA00022857"/>
    </source>
</evidence>
<comment type="similarity">
    <text evidence="3 11">Belongs to the ketopantoate reductase family.</text>
</comment>
<evidence type="ECO:0000259" key="13">
    <source>
        <dbReference type="Pfam" id="PF08546"/>
    </source>
</evidence>
<gene>
    <name evidence="14" type="ORF">OE105_06225</name>
</gene>
<evidence type="ECO:0000256" key="10">
    <source>
        <dbReference type="ARBA" id="ARBA00048793"/>
    </source>
</evidence>
<dbReference type="InterPro" id="IPR036291">
    <property type="entry name" value="NAD(P)-bd_dom_sf"/>
</dbReference>
<dbReference type="InterPro" id="IPR013332">
    <property type="entry name" value="KPR_N"/>
</dbReference>
<dbReference type="InterPro" id="IPR013328">
    <property type="entry name" value="6PGD_dom2"/>
</dbReference>
<keyword evidence="15" id="KW-1185">Reference proteome</keyword>
<sequence length="293" mass="32939">MKIGIIGAGSIGLLFAHFLNDHHDVTLYCRRKEQADAINEKGIKLINKDIRSVKKVSATCSLKSLVKEQLVIVAVKQYGIRAVVDQLKNVPMNIPLLFLQNGMGHLDDLKTLPYTSIVLGTVEHGAYRLSDHVVHFTGCGRTILAMYRGKSELSFTFAKQLSKQGFPFEATENYEKMLMDKLIVNAVINPLTALLQVKNGQLVTNPYYFQLMKSVFYEVANVLELTDQDDEFRRIVSICEKTGENYSSMCKDVMEGRQTEIDGILGFLLKKAEGKSYPLSLLKFLYNAVKGME</sequence>
<dbReference type="RefSeq" id="WP_275421884.1">
    <property type="nucleotide sequence ID" value="NZ_CP106877.1"/>
</dbReference>
<comment type="pathway">
    <text evidence="2 11">Cofactor biosynthesis; (R)-pantothenate biosynthesis; (R)-pantoate from 3-methyl-2-oxobutanoate: step 2/2.</text>
</comment>
<dbReference type="InterPro" id="IPR050838">
    <property type="entry name" value="Ketopantoate_reductase"/>
</dbReference>
<dbReference type="AlphaFoldDB" id="A0A9E8S000"/>
<dbReference type="PANTHER" id="PTHR43765">
    <property type="entry name" value="2-DEHYDROPANTOATE 2-REDUCTASE-RELATED"/>
    <property type="match status" value="1"/>
</dbReference>
<comment type="function">
    <text evidence="1 11">Catalyzes the NADPH-dependent reduction of ketopantoate into pantoic acid.</text>
</comment>
<name>A0A9E8S000_9BACI</name>
<protein>
    <recommendedName>
        <fullName evidence="5 11">2-dehydropantoate 2-reductase</fullName>
        <ecNumber evidence="4 11">1.1.1.169</ecNumber>
    </recommendedName>
    <alternativeName>
        <fullName evidence="9 11">Ketopantoate reductase</fullName>
    </alternativeName>
</protein>